<gene>
    <name evidence="3" type="ORF">EAG_09018</name>
</gene>
<keyword evidence="2" id="KW-0732">Signal</keyword>
<organism evidence="4">
    <name type="scientific">Camponotus floridanus</name>
    <name type="common">Florida carpenter ant</name>
    <dbReference type="NCBI Taxonomy" id="104421"/>
    <lineage>
        <taxon>Eukaryota</taxon>
        <taxon>Metazoa</taxon>
        <taxon>Ecdysozoa</taxon>
        <taxon>Arthropoda</taxon>
        <taxon>Hexapoda</taxon>
        <taxon>Insecta</taxon>
        <taxon>Pterygota</taxon>
        <taxon>Neoptera</taxon>
        <taxon>Endopterygota</taxon>
        <taxon>Hymenoptera</taxon>
        <taxon>Apocrita</taxon>
        <taxon>Aculeata</taxon>
        <taxon>Formicoidea</taxon>
        <taxon>Formicidae</taxon>
        <taxon>Formicinae</taxon>
        <taxon>Camponotus</taxon>
    </lineage>
</organism>
<name>E2AQU5_CAMFO</name>
<feature type="chain" id="PRO_5003156905" evidence="2">
    <location>
        <begin position="20"/>
        <end position="279"/>
    </location>
</feature>
<evidence type="ECO:0000256" key="2">
    <source>
        <dbReference type="SAM" id="SignalP"/>
    </source>
</evidence>
<evidence type="ECO:0000256" key="1">
    <source>
        <dbReference type="SAM" id="MobiDB-lite"/>
    </source>
</evidence>
<evidence type="ECO:0000313" key="4">
    <source>
        <dbReference type="Proteomes" id="UP000000311"/>
    </source>
</evidence>
<feature type="signal peptide" evidence="2">
    <location>
        <begin position="1"/>
        <end position="19"/>
    </location>
</feature>
<sequence>MKLTVVCLIVAILICAVQSRPNDDVDKGYLLRPMEDDYWHSLPIMWVPLNVIKLPSLLPSLHNKCDINIALLHYGANVRCAKLQHAADSSVFNHGNSGLRHPIPPIHYIEYSYIPDYDYNPKVILRRLIILKETNPTEERKRVNRTTNESPLIANAPPMTIATILAEGGEKTTGRQRNCLSLLKARATPSFQVHPGGTSTTATQLPPLTMSPRIPNVTSTLWGRPMGRPLHRQLDIPSAFVHRRRSSTSTGFPMDYRRKERQEEDACAVNRKCYRESDK</sequence>
<evidence type="ECO:0000313" key="3">
    <source>
        <dbReference type="EMBL" id="EFN64207.1"/>
    </source>
</evidence>
<reference evidence="3 4" key="1">
    <citation type="journal article" date="2010" name="Science">
        <title>Genomic comparison of the ants Camponotus floridanus and Harpegnathos saltator.</title>
        <authorList>
            <person name="Bonasio R."/>
            <person name="Zhang G."/>
            <person name="Ye C."/>
            <person name="Mutti N.S."/>
            <person name="Fang X."/>
            <person name="Qin N."/>
            <person name="Donahue G."/>
            <person name="Yang P."/>
            <person name="Li Q."/>
            <person name="Li C."/>
            <person name="Zhang P."/>
            <person name="Huang Z."/>
            <person name="Berger S.L."/>
            <person name="Reinberg D."/>
            <person name="Wang J."/>
            <person name="Liebig J."/>
        </authorList>
    </citation>
    <scope>NUCLEOTIDE SEQUENCE [LARGE SCALE GENOMIC DNA]</scope>
    <source>
        <strain evidence="4">C129</strain>
    </source>
</reference>
<protein>
    <submittedName>
        <fullName evidence="3">Uncharacterized protein</fullName>
    </submittedName>
</protein>
<dbReference type="Proteomes" id="UP000000311">
    <property type="component" value="Unassembled WGS sequence"/>
</dbReference>
<keyword evidence="4" id="KW-1185">Reference proteome</keyword>
<feature type="compositionally biased region" description="Polar residues" evidence="1">
    <location>
        <begin position="197"/>
        <end position="206"/>
    </location>
</feature>
<dbReference type="AlphaFoldDB" id="E2AQU5"/>
<accession>E2AQU5</accession>
<dbReference type="InParanoid" id="E2AQU5"/>
<proteinExistence type="predicted"/>
<dbReference type="EMBL" id="GL441834">
    <property type="protein sequence ID" value="EFN64207.1"/>
    <property type="molecule type" value="Genomic_DNA"/>
</dbReference>
<feature type="region of interest" description="Disordered" evidence="1">
    <location>
        <begin position="190"/>
        <end position="212"/>
    </location>
</feature>